<evidence type="ECO:0000256" key="14">
    <source>
        <dbReference type="ARBA" id="ARBA00070390"/>
    </source>
</evidence>
<comment type="subcellular location">
    <subcellularLocation>
        <location evidence="3">Peroxisome</location>
    </subcellularLocation>
</comment>
<keyword evidence="20" id="KW-1185">Reference proteome</keyword>
<evidence type="ECO:0000313" key="20">
    <source>
        <dbReference type="Proteomes" id="UP000266861"/>
    </source>
</evidence>
<dbReference type="SUPFAM" id="SSF52467">
    <property type="entry name" value="DHS-like NAD/FAD-binding domain"/>
    <property type="match status" value="1"/>
</dbReference>
<dbReference type="InterPro" id="IPR000399">
    <property type="entry name" value="TPP-bd_CS"/>
</dbReference>
<dbReference type="SUPFAM" id="SSF52518">
    <property type="entry name" value="Thiamin diphosphate-binding fold (THDP-binding)"/>
    <property type="match status" value="2"/>
</dbReference>
<evidence type="ECO:0000256" key="11">
    <source>
        <dbReference type="ARBA" id="ARBA00044454"/>
    </source>
</evidence>
<dbReference type="PANTHER" id="PTHR43710:SF2">
    <property type="entry name" value="2-HYDROXYACYL-COA LYASE 1"/>
    <property type="match status" value="1"/>
</dbReference>
<dbReference type="CDD" id="cd02004">
    <property type="entry name" value="TPP_BZL_OCoD_HPCL"/>
    <property type="match status" value="1"/>
</dbReference>
<dbReference type="PANTHER" id="PTHR43710">
    <property type="entry name" value="2-HYDROXYACYL-COA LYASE"/>
    <property type="match status" value="1"/>
</dbReference>
<gene>
    <name evidence="19" type="ORF">Glove_326g156</name>
</gene>
<evidence type="ECO:0000259" key="16">
    <source>
        <dbReference type="Pfam" id="PF00205"/>
    </source>
</evidence>
<dbReference type="InterPro" id="IPR029035">
    <property type="entry name" value="DHS-like_NAD/FAD-binding_dom"/>
</dbReference>
<keyword evidence="9" id="KW-0456">Lyase</keyword>
<reference evidence="19 20" key="1">
    <citation type="submission" date="2018-08" db="EMBL/GenBank/DDBJ databases">
        <title>Genome and evolution of the arbuscular mycorrhizal fungus Diversispora epigaea (formerly Glomus versiforme) and its bacterial endosymbionts.</title>
        <authorList>
            <person name="Sun X."/>
            <person name="Fei Z."/>
            <person name="Harrison M."/>
        </authorList>
    </citation>
    <scope>NUCLEOTIDE SEQUENCE [LARGE SCALE GENOMIC DNA]</scope>
    <source>
        <strain evidence="19 20">IT104</strain>
    </source>
</reference>
<feature type="domain" description="Thiamine pyrophosphate enzyme central" evidence="16">
    <location>
        <begin position="198"/>
        <end position="327"/>
    </location>
</feature>
<dbReference type="STRING" id="1348612.A0A397HR50"/>
<protein>
    <recommendedName>
        <fullName evidence="14">2-hydroxyacyl-CoA lyase</fullName>
        <ecNumber evidence="12">4.1.2.63</ecNumber>
    </recommendedName>
</protein>
<keyword evidence="7 15" id="KW-0786">Thiamine pyrophosphate</keyword>
<dbReference type="GO" id="GO:0001561">
    <property type="term" value="P:fatty acid alpha-oxidation"/>
    <property type="evidence" value="ECO:0007669"/>
    <property type="project" value="TreeGrafter"/>
</dbReference>
<keyword evidence="6" id="KW-0460">Magnesium</keyword>
<comment type="cofactor">
    <cofactor evidence="1">
        <name>Mg(2+)</name>
        <dbReference type="ChEBI" id="CHEBI:18420"/>
    </cofactor>
</comment>
<evidence type="ECO:0000256" key="13">
    <source>
        <dbReference type="ARBA" id="ARBA00059692"/>
    </source>
</evidence>
<dbReference type="FunFam" id="3.40.50.1220:FF:000006">
    <property type="entry name" value="2-hydroxyacyl-CoA lyase 1"/>
    <property type="match status" value="1"/>
</dbReference>
<feature type="domain" description="Thiamine pyrophosphate enzyme TPP-binding" evidence="17">
    <location>
        <begin position="395"/>
        <end position="536"/>
    </location>
</feature>
<dbReference type="OrthoDB" id="10006023at2759"/>
<dbReference type="CDD" id="cd07035">
    <property type="entry name" value="TPP_PYR_POX_like"/>
    <property type="match status" value="1"/>
</dbReference>
<dbReference type="PROSITE" id="PS00187">
    <property type="entry name" value="TPP_ENZYMES"/>
    <property type="match status" value="1"/>
</dbReference>
<evidence type="ECO:0000313" key="19">
    <source>
        <dbReference type="EMBL" id="RHZ64076.1"/>
    </source>
</evidence>
<evidence type="ECO:0000256" key="7">
    <source>
        <dbReference type="ARBA" id="ARBA00023052"/>
    </source>
</evidence>
<dbReference type="EC" id="4.1.2.63" evidence="12"/>
<evidence type="ECO:0000256" key="1">
    <source>
        <dbReference type="ARBA" id="ARBA00001946"/>
    </source>
</evidence>
<comment type="cofactor">
    <cofactor evidence="2">
        <name>thiamine diphosphate</name>
        <dbReference type="ChEBI" id="CHEBI:58937"/>
    </cofactor>
</comment>
<feature type="domain" description="Thiamine pyrophosphate enzyme N-terminal TPP-binding" evidence="18">
    <location>
        <begin position="9"/>
        <end position="122"/>
    </location>
</feature>
<evidence type="ECO:0000256" key="10">
    <source>
        <dbReference type="ARBA" id="ARBA00044451"/>
    </source>
</evidence>
<evidence type="ECO:0000256" key="8">
    <source>
        <dbReference type="ARBA" id="ARBA00023140"/>
    </source>
</evidence>
<dbReference type="Pfam" id="PF02776">
    <property type="entry name" value="TPP_enzyme_N"/>
    <property type="match status" value="1"/>
</dbReference>
<dbReference type="GO" id="GO:0106359">
    <property type="term" value="F:2-hydroxyacyl-CoA lyase activity"/>
    <property type="evidence" value="ECO:0007669"/>
    <property type="project" value="UniProtKB-EC"/>
</dbReference>
<keyword evidence="5" id="KW-0479">Metal-binding</keyword>
<dbReference type="GO" id="GO:0030976">
    <property type="term" value="F:thiamine pyrophosphate binding"/>
    <property type="evidence" value="ECO:0007669"/>
    <property type="project" value="InterPro"/>
</dbReference>
<sequence>MSSTSSSCTGAEVLAKTLKGQGVDVVFGIVGIPVVEVAEAIIAEGIKFIGFRNEQSLSYAAGAYGYLTGRPGVCLVVSGPGVVHAMAGIVNSQYNCWPMLLIGGSSHTYQEGLGSFQEFNQVMFCQSNTKYSIRPPSISQIPQIIDRAIKISMYGRPGPVYFDFPANFIQGSISFNSLDFPERKAFDPPKSLADLTSIKLAIELLSNAKRPLIIVGKGAAFARAEQGVKEFIEKTGIPFLPTPMGKGVISDTHPLCMAAARSKALVEADVILLLGARLNWILHFGSPPKYDKNVKFIQVDIYPEEHFNNSRIQVSLFGHLSLVLSQLIENLPKSFKYPSNSEYLQSLKRKISQNLNLSNQKFQENSIPMTYHRAYWEIKKRLPQKDLVFISEGAKTMDLARTIFDMHEPRCRLDAGTFGTMGVGMGSAIAAKCCYPQKLVVSVVGDSAFGFSAMEVETVVRANLPMIIIIINNNGIYQGFDIKTYNSIPINNLPSTALLPDVRYDLIADATGGKGYFVRTPKELGDALDDSLLKLLEFKCVVINVMVQPQSEKTGFAWVESANKPKL</sequence>
<dbReference type="InterPro" id="IPR045025">
    <property type="entry name" value="HACL1-like"/>
</dbReference>
<organism evidence="19 20">
    <name type="scientific">Diversispora epigaea</name>
    <dbReference type="NCBI Taxonomy" id="1348612"/>
    <lineage>
        <taxon>Eukaryota</taxon>
        <taxon>Fungi</taxon>
        <taxon>Fungi incertae sedis</taxon>
        <taxon>Mucoromycota</taxon>
        <taxon>Glomeromycotina</taxon>
        <taxon>Glomeromycetes</taxon>
        <taxon>Diversisporales</taxon>
        <taxon>Diversisporaceae</taxon>
        <taxon>Diversispora</taxon>
    </lineage>
</organism>
<accession>A0A397HR50</accession>
<dbReference type="GO" id="GO:0005777">
    <property type="term" value="C:peroxisome"/>
    <property type="evidence" value="ECO:0007669"/>
    <property type="project" value="UniProtKB-SubCell"/>
</dbReference>
<evidence type="ECO:0000256" key="9">
    <source>
        <dbReference type="ARBA" id="ARBA00023239"/>
    </source>
</evidence>
<dbReference type="AlphaFoldDB" id="A0A397HR50"/>
<evidence type="ECO:0000256" key="5">
    <source>
        <dbReference type="ARBA" id="ARBA00022723"/>
    </source>
</evidence>
<evidence type="ECO:0000256" key="4">
    <source>
        <dbReference type="ARBA" id="ARBA00007812"/>
    </source>
</evidence>
<keyword evidence="8" id="KW-0576">Peroxisome</keyword>
<dbReference type="Pfam" id="PF00205">
    <property type="entry name" value="TPP_enzyme_M"/>
    <property type="match status" value="1"/>
</dbReference>
<dbReference type="FunFam" id="3.40.50.970:FF:000054">
    <property type="entry name" value="Putative 2-hydroxyphytanoyl-CoA lyase"/>
    <property type="match status" value="1"/>
</dbReference>
<dbReference type="InterPro" id="IPR029061">
    <property type="entry name" value="THDP-binding"/>
</dbReference>
<dbReference type="InterPro" id="IPR011766">
    <property type="entry name" value="TPP_enzyme_TPP-bd"/>
</dbReference>
<proteinExistence type="inferred from homology"/>
<evidence type="ECO:0000256" key="6">
    <source>
        <dbReference type="ARBA" id="ARBA00022842"/>
    </source>
</evidence>
<dbReference type="GO" id="GO:0000287">
    <property type="term" value="F:magnesium ion binding"/>
    <property type="evidence" value="ECO:0007669"/>
    <property type="project" value="InterPro"/>
</dbReference>
<comment type="catalytic activity">
    <reaction evidence="10">
        <text>a 2-hydroxy-3-methyl fatty acyl-CoA = a 2-methyl-branched fatty aldehyde + formyl-CoA</text>
        <dbReference type="Rhea" id="RHEA:25375"/>
        <dbReference type="ChEBI" id="CHEBI:49188"/>
        <dbReference type="ChEBI" id="CHEBI:57376"/>
        <dbReference type="ChEBI" id="CHEBI:58783"/>
        <dbReference type="EC" id="4.1.2.63"/>
    </reaction>
    <physiologicalReaction direction="left-to-right" evidence="10">
        <dbReference type="Rhea" id="RHEA:25376"/>
    </physiologicalReaction>
</comment>
<evidence type="ECO:0000259" key="17">
    <source>
        <dbReference type="Pfam" id="PF02775"/>
    </source>
</evidence>
<comment type="caution">
    <text evidence="19">The sequence shown here is derived from an EMBL/GenBank/DDBJ whole genome shotgun (WGS) entry which is preliminary data.</text>
</comment>
<comment type="function">
    <text evidence="13">Catalyzes a carbon-carbon cleavage reaction; cleaves a 2-hydroxy-3-methylacyl-CoA into formyl-CoA and a 2-methyl-branched fatty aldehyde.</text>
</comment>
<evidence type="ECO:0000256" key="2">
    <source>
        <dbReference type="ARBA" id="ARBA00001964"/>
    </source>
</evidence>
<dbReference type="EMBL" id="PQFF01000298">
    <property type="protein sequence ID" value="RHZ64076.1"/>
    <property type="molecule type" value="Genomic_DNA"/>
</dbReference>
<evidence type="ECO:0000256" key="15">
    <source>
        <dbReference type="RuleBase" id="RU362132"/>
    </source>
</evidence>
<comment type="similarity">
    <text evidence="4 15">Belongs to the TPP enzyme family.</text>
</comment>
<dbReference type="Gene3D" id="3.40.50.1220">
    <property type="entry name" value="TPP-binding domain"/>
    <property type="match status" value="1"/>
</dbReference>
<comment type="catalytic activity">
    <reaction evidence="11">
        <text>an (R)-2-hydroxy-long-chain-fatty acyl-CoA = a long-chain fatty aldehyde + formyl-CoA</text>
        <dbReference type="Rhea" id="RHEA:67444"/>
        <dbReference type="ChEBI" id="CHEBI:17176"/>
        <dbReference type="ChEBI" id="CHEBI:57376"/>
        <dbReference type="ChEBI" id="CHEBI:170012"/>
        <dbReference type="EC" id="4.1.2.63"/>
    </reaction>
    <physiologicalReaction direction="left-to-right" evidence="11">
        <dbReference type="Rhea" id="RHEA:67445"/>
    </physiologicalReaction>
</comment>
<name>A0A397HR50_9GLOM</name>
<dbReference type="InterPro" id="IPR012001">
    <property type="entry name" value="Thiamin_PyroP_enz_TPP-bd_dom"/>
</dbReference>
<dbReference type="Pfam" id="PF02775">
    <property type="entry name" value="TPP_enzyme_C"/>
    <property type="match status" value="1"/>
</dbReference>
<dbReference type="Proteomes" id="UP000266861">
    <property type="component" value="Unassembled WGS sequence"/>
</dbReference>
<dbReference type="InterPro" id="IPR012000">
    <property type="entry name" value="Thiamin_PyroP_enz_cen_dom"/>
</dbReference>
<evidence type="ECO:0000256" key="3">
    <source>
        <dbReference type="ARBA" id="ARBA00004275"/>
    </source>
</evidence>
<evidence type="ECO:0000256" key="12">
    <source>
        <dbReference type="ARBA" id="ARBA00044518"/>
    </source>
</evidence>
<evidence type="ECO:0000259" key="18">
    <source>
        <dbReference type="Pfam" id="PF02776"/>
    </source>
</evidence>
<dbReference type="Gene3D" id="3.40.50.970">
    <property type="match status" value="2"/>
</dbReference>